<gene>
    <name evidence="2" type="ORF">U6A24_15120</name>
</gene>
<organism evidence="2 3">
    <name type="scientific">Aquimarina gracilis</name>
    <dbReference type="NCBI Taxonomy" id="874422"/>
    <lineage>
        <taxon>Bacteria</taxon>
        <taxon>Pseudomonadati</taxon>
        <taxon>Bacteroidota</taxon>
        <taxon>Flavobacteriia</taxon>
        <taxon>Flavobacteriales</taxon>
        <taxon>Flavobacteriaceae</taxon>
        <taxon>Aquimarina</taxon>
    </lineage>
</organism>
<feature type="transmembrane region" description="Helical" evidence="1">
    <location>
        <begin position="12"/>
        <end position="31"/>
    </location>
</feature>
<keyword evidence="1" id="KW-0812">Transmembrane</keyword>
<sequence length="99" mass="11209">MEIRQNINKKALQVATLSFLIGTFILTIYLISGSESFLIAGVFYAFIALVLNSILFIELIANAIINYQYSKENLITILFFLINIPIALGYFFLVMNTSF</sequence>
<proteinExistence type="predicted"/>
<keyword evidence="3" id="KW-1185">Reference proteome</keyword>
<feature type="transmembrane region" description="Helical" evidence="1">
    <location>
        <begin position="73"/>
        <end position="93"/>
    </location>
</feature>
<comment type="caution">
    <text evidence="2">The sequence shown here is derived from an EMBL/GenBank/DDBJ whole genome shotgun (WGS) entry which is preliminary data.</text>
</comment>
<keyword evidence="1" id="KW-0472">Membrane</keyword>
<reference evidence="2 3" key="1">
    <citation type="journal article" date="2013" name="Int. J. Syst. Evol. Microbiol.">
        <title>Aquimarina gracilis sp. nov., isolated from the gut microflora of a mussel, Mytilus coruscus, and emended description of Aquimarina spongiae.</title>
        <authorList>
            <person name="Park S.C."/>
            <person name="Choe H.N."/>
            <person name="Baik K.S."/>
            <person name="Seong C.N."/>
        </authorList>
    </citation>
    <scope>NUCLEOTIDE SEQUENCE [LARGE SCALE GENOMIC DNA]</scope>
    <source>
        <strain evidence="2 3">PSC32</strain>
    </source>
</reference>
<name>A0ABU5ZY29_9FLAO</name>
<feature type="transmembrane region" description="Helical" evidence="1">
    <location>
        <begin position="37"/>
        <end position="61"/>
    </location>
</feature>
<evidence type="ECO:0000313" key="2">
    <source>
        <dbReference type="EMBL" id="MEB3346808.1"/>
    </source>
</evidence>
<dbReference type="RefSeq" id="WP_324180834.1">
    <property type="nucleotide sequence ID" value="NZ_BAABAW010000020.1"/>
</dbReference>
<keyword evidence="1" id="KW-1133">Transmembrane helix</keyword>
<evidence type="ECO:0000313" key="3">
    <source>
        <dbReference type="Proteomes" id="UP001327027"/>
    </source>
</evidence>
<evidence type="ECO:0000256" key="1">
    <source>
        <dbReference type="SAM" id="Phobius"/>
    </source>
</evidence>
<protein>
    <submittedName>
        <fullName evidence="2">Uncharacterized protein</fullName>
    </submittedName>
</protein>
<dbReference type="EMBL" id="JAYKLX010000007">
    <property type="protein sequence ID" value="MEB3346808.1"/>
    <property type="molecule type" value="Genomic_DNA"/>
</dbReference>
<dbReference type="Proteomes" id="UP001327027">
    <property type="component" value="Unassembled WGS sequence"/>
</dbReference>
<accession>A0ABU5ZY29</accession>